<evidence type="ECO:0000256" key="2">
    <source>
        <dbReference type="ARBA" id="ARBA00008143"/>
    </source>
</evidence>
<keyword evidence="5 11" id="KW-0812">Transmembrane</keyword>
<keyword evidence="9 16" id="KW-0675">Receptor</keyword>
<keyword evidence="17" id="KW-1185">Reference proteome</keyword>
<dbReference type="PANTHER" id="PTHR30069">
    <property type="entry name" value="TONB-DEPENDENT OUTER MEMBRANE RECEPTOR"/>
    <property type="match status" value="1"/>
</dbReference>
<reference evidence="16 17" key="1">
    <citation type="submission" date="2021-03" db="EMBL/GenBank/DDBJ databases">
        <title>Thiomicrorhabdus sp.nov.,novel sulfur-oxidizing bacteria isolated from coastal sediment.</title>
        <authorList>
            <person name="Liu X."/>
        </authorList>
    </citation>
    <scope>NUCLEOTIDE SEQUENCE [LARGE SCALE GENOMIC DNA]</scope>
    <source>
        <strain evidence="16 17">6S2-11</strain>
    </source>
</reference>
<evidence type="ECO:0000259" key="15">
    <source>
        <dbReference type="Pfam" id="PF07715"/>
    </source>
</evidence>
<evidence type="ECO:0000313" key="16">
    <source>
        <dbReference type="EMBL" id="MBO1927061.1"/>
    </source>
</evidence>
<dbReference type="CDD" id="cd01347">
    <property type="entry name" value="ligand_gated_channel"/>
    <property type="match status" value="1"/>
</dbReference>
<feature type="domain" description="TonB-dependent receptor-like beta-barrel" evidence="14">
    <location>
        <begin position="241"/>
        <end position="639"/>
    </location>
</feature>
<organism evidence="16 17">
    <name type="scientific">Thiomicrorhabdus marina</name>
    <dbReference type="NCBI Taxonomy" id="2818442"/>
    <lineage>
        <taxon>Bacteria</taxon>
        <taxon>Pseudomonadati</taxon>
        <taxon>Pseudomonadota</taxon>
        <taxon>Gammaproteobacteria</taxon>
        <taxon>Thiotrichales</taxon>
        <taxon>Piscirickettsiaceae</taxon>
        <taxon>Thiomicrorhabdus</taxon>
    </lineage>
</organism>
<comment type="subcellular location">
    <subcellularLocation>
        <location evidence="1 11">Cell outer membrane</location>
        <topology evidence="1 11">Multi-pass membrane protein</topology>
    </subcellularLocation>
</comment>
<evidence type="ECO:0000256" key="1">
    <source>
        <dbReference type="ARBA" id="ARBA00004571"/>
    </source>
</evidence>
<gene>
    <name evidence="16" type="ORF">J3998_05675</name>
</gene>
<evidence type="ECO:0000256" key="10">
    <source>
        <dbReference type="ARBA" id="ARBA00023237"/>
    </source>
</evidence>
<evidence type="ECO:0000256" key="6">
    <source>
        <dbReference type="ARBA" id="ARBA00022729"/>
    </source>
</evidence>
<name>A0ABS3Q463_9GAMM</name>
<dbReference type="PROSITE" id="PS51257">
    <property type="entry name" value="PROKAR_LIPOPROTEIN"/>
    <property type="match status" value="1"/>
</dbReference>
<dbReference type="RefSeq" id="WP_208148510.1">
    <property type="nucleotide sequence ID" value="NZ_JAGETV010000007.1"/>
</dbReference>
<keyword evidence="3 11" id="KW-0813">Transport</keyword>
<dbReference type="Gene3D" id="2.40.170.20">
    <property type="entry name" value="TonB-dependent receptor, beta-barrel domain"/>
    <property type="match status" value="1"/>
</dbReference>
<sequence length="670" mass="75854">MINIKKLALIAAISALGCANSASATELQTQESMREQSSSLEDIIVTSSKEPRYLKETPVRTEVITRETLEQQHTTNLADALRNIPGVMLKELHGKEGIGVWMQGFDSNRVLVLIDGNPLPASTGSSIDVTQIMTADIERIEIIKGAASALYGTSAMGGVINVITTAPKDGTHLSAEVQGGTWQNQNLDANPFARQIARFNAAAKKSAWELQFNAQLDDSNGWKVNPQTEANQGEIGSRNTFSGNLGYQFDNGIKLSLLPRYYQEDLLNVTDNFVPGVGNQPLDKVELTDSYQVGAVIQSEQNWKLRLNAEEFNNESRQDVQISNYIDQKRLTDINQYLAAFDYQLDLNNHHLTMGVEVNQQSLNVRQYKEADGWITEVDNQSAQSQEWFIQDSWFATANLEVLPGVRLHHDADFGTHISPMVSALWAIEHSELGRFNIRASVGNGYRVPNLKERYYIFDHSHLGYMVLGNPDLQPESSISYQLGTDWYFADQGSLQLHLFYNNARDLIETAYSAADSTTQNLAVYRYQNFEKVTTRGLELQLQRQLRPWLKLNASYTWLKAIDETTGNYLVKRPQHEAKFGITADLSKQLNIATYWRYESEQFIDADNQQISPDYSVLDVKLNHHLNDQWSWYAGINNLTDIQRRFDGTDYRPEEGRYLYAGLKWQYSAN</sequence>
<keyword evidence="7 12" id="KW-0798">TonB box</keyword>
<dbReference type="Pfam" id="PF07715">
    <property type="entry name" value="Plug"/>
    <property type="match status" value="1"/>
</dbReference>
<keyword evidence="10 11" id="KW-0998">Cell outer membrane</keyword>
<proteinExistence type="inferred from homology"/>
<dbReference type="InterPro" id="IPR012910">
    <property type="entry name" value="Plug_dom"/>
</dbReference>
<evidence type="ECO:0000256" key="9">
    <source>
        <dbReference type="ARBA" id="ARBA00023170"/>
    </source>
</evidence>
<dbReference type="InterPro" id="IPR000531">
    <property type="entry name" value="Beta-barrel_TonB"/>
</dbReference>
<feature type="signal peptide" evidence="13">
    <location>
        <begin position="1"/>
        <end position="24"/>
    </location>
</feature>
<evidence type="ECO:0000256" key="8">
    <source>
        <dbReference type="ARBA" id="ARBA00023136"/>
    </source>
</evidence>
<dbReference type="InterPro" id="IPR039426">
    <property type="entry name" value="TonB-dep_rcpt-like"/>
</dbReference>
<dbReference type="InterPro" id="IPR037066">
    <property type="entry name" value="Plug_dom_sf"/>
</dbReference>
<keyword evidence="4 11" id="KW-1134">Transmembrane beta strand</keyword>
<evidence type="ECO:0000256" key="3">
    <source>
        <dbReference type="ARBA" id="ARBA00022448"/>
    </source>
</evidence>
<evidence type="ECO:0000313" key="17">
    <source>
        <dbReference type="Proteomes" id="UP000664835"/>
    </source>
</evidence>
<dbReference type="InterPro" id="IPR036942">
    <property type="entry name" value="Beta-barrel_TonB_sf"/>
</dbReference>
<evidence type="ECO:0000256" key="5">
    <source>
        <dbReference type="ARBA" id="ARBA00022692"/>
    </source>
</evidence>
<dbReference type="PROSITE" id="PS52016">
    <property type="entry name" value="TONB_DEPENDENT_REC_3"/>
    <property type="match status" value="1"/>
</dbReference>
<dbReference type="Pfam" id="PF00593">
    <property type="entry name" value="TonB_dep_Rec_b-barrel"/>
    <property type="match status" value="1"/>
</dbReference>
<protein>
    <submittedName>
        <fullName evidence="16">TonB-dependent receptor</fullName>
    </submittedName>
</protein>
<evidence type="ECO:0000256" key="4">
    <source>
        <dbReference type="ARBA" id="ARBA00022452"/>
    </source>
</evidence>
<dbReference type="Gene3D" id="2.170.130.10">
    <property type="entry name" value="TonB-dependent receptor, plug domain"/>
    <property type="match status" value="1"/>
</dbReference>
<evidence type="ECO:0000256" key="12">
    <source>
        <dbReference type="RuleBase" id="RU003357"/>
    </source>
</evidence>
<evidence type="ECO:0000256" key="11">
    <source>
        <dbReference type="PROSITE-ProRule" id="PRU01360"/>
    </source>
</evidence>
<dbReference type="Proteomes" id="UP000664835">
    <property type="component" value="Unassembled WGS sequence"/>
</dbReference>
<feature type="domain" description="TonB-dependent receptor plug" evidence="15">
    <location>
        <begin position="55"/>
        <end position="159"/>
    </location>
</feature>
<dbReference type="SUPFAM" id="SSF56935">
    <property type="entry name" value="Porins"/>
    <property type="match status" value="1"/>
</dbReference>
<evidence type="ECO:0000256" key="7">
    <source>
        <dbReference type="ARBA" id="ARBA00023077"/>
    </source>
</evidence>
<evidence type="ECO:0000259" key="14">
    <source>
        <dbReference type="Pfam" id="PF00593"/>
    </source>
</evidence>
<comment type="similarity">
    <text evidence="2">Belongs to the TonB-dependent receptor family. Hemoglobin/haptoglobin binding protein subfamily.</text>
</comment>
<dbReference type="PANTHER" id="PTHR30069:SF29">
    <property type="entry name" value="HEMOGLOBIN AND HEMOGLOBIN-HAPTOGLOBIN-BINDING PROTEIN 1-RELATED"/>
    <property type="match status" value="1"/>
</dbReference>
<evidence type="ECO:0000256" key="13">
    <source>
        <dbReference type="SAM" id="SignalP"/>
    </source>
</evidence>
<keyword evidence="6 13" id="KW-0732">Signal</keyword>
<accession>A0ABS3Q463</accession>
<comment type="caution">
    <text evidence="16">The sequence shown here is derived from an EMBL/GenBank/DDBJ whole genome shotgun (WGS) entry which is preliminary data.</text>
</comment>
<keyword evidence="8 11" id="KW-0472">Membrane</keyword>
<dbReference type="EMBL" id="JAGETV010000007">
    <property type="protein sequence ID" value="MBO1927061.1"/>
    <property type="molecule type" value="Genomic_DNA"/>
</dbReference>
<feature type="chain" id="PRO_5046110442" evidence="13">
    <location>
        <begin position="25"/>
        <end position="670"/>
    </location>
</feature>